<dbReference type="Pfam" id="PF13439">
    <property type="entry name" value="Glyco_transf_4"/>
    <property type="match status" value="1"/>
</dbReference>
<proteinExistence type="predicted"/>
<dbReference type="InterPro" id="IPR001296">
    <property type="entry name" value="Glyco_trans_1"/>
</dbReference>
<dbReference type="Gene3D" id="3.40.50.2000">
    <property type="entry name" value="Glycogen Phosphorylase B"/>
    <property type="match status" value="2"/>
</dbReference>
<feature type="domain" description="Glycosyltransferase subfamily 4-like N-terminal" evidence="2">
    <location>
        <begin position="12"/>
        <end position="165"/>
    </location>
</feature>
<dbReference type="RefSeq" id="WP_198839464.1">
    <property type="nucleotide sequence ID" value="NZ_JAEHFJ010000001.1"/>
</dbReference>
<dbReference type="PANTHER" id="PTHR12526">
    <property type="entry name" value="GLYCOSYLTRANSFERASE"/>
    <property type="match status" value="1"/>
</dbReference>
<dbReference type="EMBL" id="JAEHFJ010000001">
    <property type="protein sequence ID" value="MBJ2172610.1"/>
    <property type="molecule type" value="Genomic_DNA"/>
</dbReference>
<protein>
    <submittedName>
        <fullName evidence="3">Glycosyltransferase</fullName>
    </submittedName>
</protein>
<dbReference type="Pfam" id="PF00534">
    <property type="entry name" value="Glycos_transf_1"/>
    <property type="match status" value="1"/>
</dbReference>
<sequence>MKILFFIESLGPGGKERRLVELIKNLSKNSKYIMEIVLTNNTLHYKEILDCNVKVHCIIRKRFKKDPRLFYKFYKIAKKFKPDVIHVWGNLVAIYAIPAKVLLNIPLINNQIANVPNHKSNSLMGPRTSFKYSDLILANSFAGMEAYGAPQEKSKVIYNGFDFNRINKLEDSLEVKKRLNITTDKIVVMVASYSANKDYKTYIEVAKEVLKSRNDVTFVAVGGGNNEIYKKDISGFEDRIMLLGRHANVENIMNTADIGVLCTYTEGISNALLEFMALGKPVVITGGGGCVELVEHGQNGYLFEASDKENLSAAIHNLLKEPKLMMRQGERSKQIIKEKFSIDKMMESYADVYREFEN</sequence>
<dbReference type="Proteomes" id="UP000623301">
    <property type="component" value="Unassembled WGS sequence"/>
</dbReference>
<accession>A0ABS0WKV1</accession>
<gene>
    <name evidence="3" type="ORF">JBL43_00060</name>
</gene>
<comment type="caution">
    <text evidence="3">The sequence shown here is derived from an EMBL/GenBank/DDBJ whole genome shotgun (WGS) entry which is preliminary data.</text>
</comment>
<evidence type="ECO:0000259" key="1">
    <source>
        <dbReference type="Pfam" id="PF00534"/>
    </source>
</evidence>
<organism evidence="3 4">
    <name type="scientific">Aureibaculum flavum</name>
    <dbReference type="NCBI Taxonomy" id="2795986"/>
    <lineage>
        <taxon>Bacteria</taxon>
        <taxon>Pseudomonadati</taxon>
        <taxon>Bacteroidota</taxon>
        <taxon>Flavobacteriia</taxon>
        <taxon>Flavobacteriales</taxon>
        <taxon>Flavobacteriaceae</taxon>
        <taxon>Aureibaculum</taxon>
    </lineage>
</organism>
<dbReference type="SUPFAM" id="SSF53756">
    <property type="entry name" value="UDP-Glycosyltransferase/glycogen phosphorylase"/>
    <property type="match status" value="1"/>
</dbReference>
<dbReference type="InterPro" id="IPR028098">
    <property type="entry name" value="Glyco_trans_4-like_N"/>
</dbReference>
<reference evidence="3 4" key="1">
    <citation type="submission" date="2020-12" db="EMBL/GenBank/DDBJ databases">
        <title>Aureibaculum luteum sp. nov. and Aureibaculum flavum sp. nov., novel members of the family Flavobacteriaceae isolated from Antarctic intertidal sediments.</title>
        <authorList>
            <person name="He X."/>
            <person name="Zhang X."/>
        </authorList>
    </citation>
    <scope>NUCLEOTIDE SEQUENCE [LARGE SCALE GENOMIC DNA]</scope>
    <source>
        <strain evidence="3 4">A20</strain>
    </source>
</reference>
<evidence type="ECO:0000313" key="3">
    <source>
        <dbReference type="EMBL" id="MBJ2172610.1"/>
    </source>
</evidence>
<evidence type="ECO:0000259" key="2">
    <source>
        <dbReference type="Pfam" id="PF13439"/>
    </source>
</evidence>
<feature type="domain" description="Glycosyl transferase family 1" evidence="1">
    <location>
        <begin position="176"/>
        <end position="334"/>
    </location>
</feature>
<name>A0ABS0WKV1_9FLAO</name>
<evidence type="ECO:0000313" key="4">
    <source>
        <dbReference type="Proteomes" id="UP000623301"/>
    </source>
</evidence>
<keyword evidence="4" id="KW-1185">Reference proteome</keyword>
<dbReference type="PANTHER" id="PTHR12526:SF638">
    <property type="entry name" value="SPORE COAT PROTEIN SA"/>
    <property type="match status" value="1"/>
</dbReference>